<dbReference type="Proteomes" id="UP000251942">
    <property type="component" value="Unassembled WGS sequence"/>
</dbReference>
<dbReference type="Proteomes" id="UP000054698">
    <property type="component" value="Unassembled WGS sequence"/>
</dbReference>
<evidence type="ECO:0000313" key="2">
    <source>
        <dbReference type="EMBL" id="SPX59688.1"/>
    </source>
</evidence>
<name>A0A0W0TI53_9GAMM</name>
<protein>
    <submittedName>
        <fullName evidence="1">Uncharacterized protein</fullName>
    </submittedName>
</protein>
<gene>
    <name evidence="1" type="ORF">Lfee_2931</name>
    <name evidence="2" type="ORF">NCTC12022_00399</name>
</gene>
<sequence length="102" mass="12055">MLEQTYLKNVPDHIQRPIQELITLNFRTLQNFSYLRPEELNNLRQPQEILQKNVAVFFENGYKTLSYFQEAFSIFEKHLLSLGDQVQDRGIGSSSWYSGRVQ</sequence>
<proteinExistence type="predicted"/>
<keyword evidence="3" id="KW-1185">Reference proteome</keyword>
<dbReference type="RefSeq" id="WP_058447735.1">
    <property type="nucleotide sequence ID" value="NZ_CAAAHT010000004.1"/>
</dbReference>
<evidence type="ECO:0000313" key="1">
    <source>
        <dbReference type="EMBL" id="KTC95267.1"/>
    </source>
</evidence>
<accession>A0A0W0TI53</accession>
<organism evidence="1 3">
    <name type="scientific">Legionella feeleii</name>
    <dbReference type="NCBI Taxonomy" id="453"/>
    <lineage>
        <taxon>Bacteria</taxon>
        <taxon>Pseudomonadati</taxon>
        <taxon>Pseudomonadota</taxon>
        <taxon>Gammaproteobacteria</taxon>
        <taxon>Legionellales</taxon>
        <taxon>Legionellaceae</taxon>
        <taxon>Legionella</taxon>
    </lineage>
</organism>
<dbReference type="AlphaFoldDB" id="A0A0W0TI53"/>
<dbReference type="OrthoDB" id="5654197at2"/>
<evidence type="ECO:0000313" key="3">
    <source>
        <dbReference type="Proteomes" id="UP000054698"/>
    </source>
</evidence>
<reference evidence="1 3" key="1">
    <citation type="submission" date="2015-11" db="EMBL/GenBank/DDBJ databases">
        <title>Genomic analysis of 38 Legionella species identifies large and diverse effector repertoires.</title>
        <authorList>
            <person name="Burstein D."/>
            <person name="Amaro F."/>
            <person name="Zusman T."/>
            <person name="Lifshitz Z."/>
            <person name="Cohen O."/>
            <person name="Gilbert J.A."/>
            <person name="Pupko T."/>
            <person name="Shuman H.A."/>
            <person name="Segal G."/>
        </authorList>
    </citation>
    <scope>NUCLEOTIDE SEQUENCE [LARGE SCALE GENOMIC DNA]</scope>
    <source>
        <strain evidence="1 3">WO-44C</strain>
    </source>
</reference>
<dbReference type="PATRIC" id="fig|453.4.peg.3203"/>
<dbReference type="EMBL" id="LNYB01000085">
    <property type="protein sequence ID" value="KTC95267.1"/>
    <property type="molecule type" value="Genomic_DNA"/>
</dbReference>
<dbReference type="STRING" id="453.Lfee_2931"/>
<reference evidence="2 4" key="2">
    <citation type="submission" date="2018-06" db="EMBL/GenBank/DDBJ databases">
        <authorList>
            <consortium name="Pathogen Informatics"/>
            <person name="Doyle S."/>
        </authorList>
    </citation>
    <scope>NUCLEOTIDE SEQUENCE [LARGE SCALE GENOMIC DNA]</scope>
    <source>
        <strain evidence="2 4">NCTC12022</strain>
    </source>
</reference>
<dbReference type="EMBL" id="UASS01000002">
    <property type="protein sequence ID" value="SPX59688.1"/>
    <property type="molecule type" value="Genomic_DNA"/>
</dbReference>
<evidence type="ECO:0000313" key="4">
    <source>
        <dbReference type="Proteomes" id="UP000251942"/>
    </source>
</evidence>